<feature type="transmembrane region" description="Helical" evidence="1">
    <location>
        <begin position="95"/>
        <end position="118"/>
    </location>
</feature>
<dbReference type="EMBL" id="NMUE01000031">
    <property type="protein sequence ID" value="RFA94840.1"/>
    <property type="molecule type" value="Genomic_DNA"/>
</dbReference>
<feature type="transmembrane region" description="Helical" evidence="1">
    <location>
        <begin position="45"/>
        <end position="75"/>
    </location>
</feature>
<dbReference type="RefSeq" id="WP_116421506.1">
    <property type="nucleotide sequence ID" value="NZ_NMUE01000031.1"/>
</dbReference>
<reference evidence="2 3" key="1">
    <citation type="submission" date="2017-07" db="EMBL/GenBank/DDBJ databases">
        <title>Draft genome sequence of aerobic hyperthermophilic archaea, Pyrobaculum aerophilum YKB31 and YKB32.</title>
        <authorList>
            <person name="Mochizuki T."/>
            <person name="Berliner A.J."/>
            <person name="Yoshida-Takashima Y."/>
            <person name="Takaki Y."/>
            <person name="Nunoura T."/>
            <person name="Takai K."/>
        </authorList>
    </citation>
    <scope>NUCLEOTIDE SEQUENCE [LARGE SCALE GENOMIC DNA]</scope>
    <source>
        <strain evidence="2 3">YKB31</strain>
    </source>
</reference>
<comment type="caution">
    <text evidence="2">The sequence shown here is derived from an EMBL/GenBank/DDBJ whole genome shotgun (WGS) entry which is preliminary data.</text>
</comment>
<feature type="transmembrane region" description="Helical" evidence="1">
    <location>
        <begin position="14"/>
        <end position="33"/>
    </location>
</feature>
<proteinExistence type="predicted"/>
<keyword evidence="1" id="KW-0812">Transmembrane</keyword>
<organism evidence="2 3">
    <name type="scientific">Pyrobaculum aerophilum</name>
    <dbReference type="NCBI Taxonomy" id="13773"/>
    <lineage>
        <taxon>Archaea</taxon>
        <taxon>Thermoproteota</taxon>
        <taxon>Thermoprotei</taxon>
        <taxon>Thermoproteales</taxon>
        <taxon>Thermoproteaceae</taxon>
        <taxon>Pyrobaculum</taxon>
    </lineage>
</organism>
<evidence type="ECO:0000313" key="3">
    <source>
        <dbReference type="Proteomes" id="UP000257123"/>
    </source>
</evidence>
<keyword evidence="1" id="KW-1133">Transmembrane helix</keyword>
<keyword evidence="1" id="KW-0472">Membrane</keyword>
<evidence type="ECO:0000256" key="1">
    <source>
        <dbReference type="SAM" id="Phobius"/>
    </source>
</evidence>
<accession>A0A371QWM1</accession>
<evidence type="ECO:0000313" key="2">
    <source>
        <dbReference type="EMBL" id="RFA94840.1"/>
    </source>
</evidence>
<dbReference type="Proteomes" id="UP000257123">
    <property type="component" value="Unassembled WGS sequence"/>
</dbReference>
<dbReference type="AlphaFoldDB" id="A0A371QWM1"/>
<gene>
    <name evidence="2" type="ORF">CGL51_09165</name>
</gene>
<protein>
    <submittedName>
        <fullName evidence="2">Uncharacterized protein</fullName>
    </submittedName>
</protein>
<sequence length="121" mass="13495">MAETLLGQLLANNYITFGVMLSSSLLMPVVLGFHRGATAPSRGAAIAAVVMIAIIFTTLALGIYSLELYLIAIYYQYFTNLIATIPYMRREPHVASAFIMASMIIMVLLNHLYSYMFFRQS</sequence>
<name>A0A371QWM1_9CREN</name>